<reference evidence="3 4" key="1">
    <citation type="journal article" date="2010" name="BMC Genomics">
        <title>Genome analysis and comparative genomics of a Giardia intestinalis assemblage E isolate.</title>
        <authorList>
            <person name="Jerlstrom-Hultqvist J."/>
            <person name="Franzen O."/>
            <person name="Ankarklev J."/>
            <person name="Xu F."/>
            <person name="Nohynkova E."/>
            <person name="Andersson J.O."/>
            <person name="Svard S.G."/>
            <person name="Andersson B."/>
        </authorList>
    </citation>
    <scope>NUCLEOTIDE SEQUENCE [LARGE SCALE GENOMIC DNA]</scope>
    <source>
        <strain evidence="3 4">P15</strain>
    </source>
</reference>
<evidence type="ECO:0000256" key="1">
    <source>
        <dbReference type="PROSITE-ProRule" id="PRU00023"/>
    </source>
</evidence>
<accession>E1F3Y1</accession>
<dbReference type="Gene3D" id="1.25.40.20">
    <property type="entry name" value="Ankyrin repeat-containing domain"/>
    <property type="match status" value="5"/>
</dbReference>
<dbReference type="AlphaFoldDB" id="E1F3Y1"/>
<dbReference type="PROSITE" id="PS50088">
    <property type="entry name" value="ANK_REPEAT"/>
    <property type="match status" value="3"/>
</dbReference>
<gene>
    <name evidence="3" type="ORF">GLP15_707</name>
</gene>
<proteinExistence type="predicted"/>
<sequence>MDSNQEYDKVINMASPPEDSPLLLSDERIGESSEDYSLKCIFLQSMSSTVSAQISSSKKHEQLNLRSITKSKTVHGESRNTLRNPLKTQKSESLLLQNAYVRALNLGSAQEIATIITTLRVNEVSINMTPRTGLRTTEQTSLMQLAQEDRHLHVDSFSSTLMMQQYAKAIEMSSTTFSGDFINIKGASALMLAAFRGNVDAVTRLIPELGLISDDGWSALMLAASEGHTECVHLLYGEINLCGFTMLMYAVACDDYDRACRLIHLAGRQVSFKCDKGWSALMLAVKLRHYKIASLLVAEEIRLQTTNDWINDYTALLMLAKYSRRDDNENFNCQLVAETLLKEEGDLRNEKGETPLMIAASSGNKWLTQMICRKSNKWCAALKAQTYEGKTALMYAAERGHLEICELLANSEARISANDNKTALMLASAEGHSSVVQLLYQCEGGMELSDPYLLGKTALMFASEHGHVEVVKLLFNIEKGKSMKDGTTSLMLAAAAGQDKVLSFLISEARMQDKRGRTALILAAQSGSVACAKMLVTWEAKARDQHGNTALMHAARNGRTEIVSLMINYEAGATNNNGYSALMIASELGDRSICRLLGSEVGISGYTSLMFLVTTGAVPENFDLYKSQVGKRTTNGVTALMLAAINSNVEAIPYLIAEVGVQDWEGNTALMYACKSGFDSIVKELAKHETGFKNNDGMTALMLAAYYGKYDCLKLVLTKERHIPDDDGNYIEFYAKYPNHDDYNSKVQILALLDSDANTSDSSKL</sequence>
<feature type="repeat" description="ANK" evidence="1">
    <location>
        <begin position="388"/>
        <end position="420"/>
    </location>
</feature>
<feature type="repeat" description="ANK" evidence="1">
    <location>
        <begin position="454"/>
        <end position="486"/>
    </location>
</feature>
<dbReference type="PANTHER" id="PTHR24120:SF4">
    <property type="entry name" value="GH07239P"/>
    <property type="match status" value="1"/>
</dbReference>
<feature type="region of interest" description="Disordered" evidence="2">
    <location>
        <begin position="1"/>
        <end position="22"/>
    </location>
</feature>
<dbReference type="Proteomes" id="UP000008974">
    <property type="component" value="Unassembled WGS sequence"/>
</dbReference>
<dbReference type="EMBL" id="ACVC01000160">
    <property type="protein sequence ID" value="EFO62806.1"/>
    <property type="molecule type" value="Genomic_DNA"/>
</dbReference>
<dbReference type="InterPro" id="IPR036770">
    <property type="entry name" value="Ankyrin_rpt-contain_sf"/>
</dbReference>
<name>E1F3Y1_GIAIA</name>
<protein>
    <submittedName>
        <fullName evidence="3">Protein 21.1</fullName>
    </submittedName>
</protein>
<dbReference type="OrthoDB" id="7464126at2759"/>
<dbReference type="OMA" id="WEGNTAL"/>
<evidence type="ECO:0000256" key="2">
    <source>
        <dbReference type="SAM" id="MobiDB-lite"/>
    </source>
</evidence>
<feature type="repeat" description="ANK" evidence="1">
    <location>
        <begin position="546"/>
        <end position="578"/>
    </location>
</feature>
<dbReference type="PANTHER" id="PTHR24120">
    <property type="entry name" value="GH07239P"/>
    <property type="match status" value="1"/>
</dbReference>
<dbReference type="InterPro" id="IPR002110">
    <property type="entry name" value="Ankyrin_rpt"/>
</dbReference>
<dbReference type="SMART" id="SM00248">
    <property type="entry name" value="ANK"/>
    <property type="match status" value="16"/>
</dbReference>
<dbReference type="PROSITE" id="PS50297">
    <property type="entry name" value="ANK_REP_REGION"/>
    <property type="match status" value="3"/>
</dbReference>
<dbReference type="STRING" id="658858.E1F3Y1"/>
<evidence type="ECO:0000313" key="3">
    <source>
        <dbReference type="EMBL" id="EFO62806.1"/>
    </source>
</evidence>
<dbReference type="SUPFAM" id="SSF48403">
    <property type="entry name" value="Ankyrin repeat"/>
    <property type="match status" value="2"/>
</dbReference>
<evidence type="ECO:0000313" key="4">
    <source>
        <dbReference type="Proteomes" id="UP000008974"/>
    </source>
</evidence>
<comment type="caution">
    <text evidence="3">The sequence shown here is derived from an EMBL/GenBank/DDBJ whole genome shotgun (WGS) entry which is preliminary data.</text>
</comment>
<dbReference type="VEuPathDB" id="GiardiaDB:GLP15_707"/>
<organism evidence="3 4">
    <name type="scientific">Giardia intestinalis (strain P15)</name>
    <name type="common">Giardia lamblia</name>
    <dbReference type="NCBI Taxonomy" id="658858"/>
    <lineage>
        <taxon>Eukaryota</taxon>
        <taxon>Metamonada</taxon>
        <taxon>Diplomonadida</taxon>
        <taxon>Hexamitidae</taxon>
        <taxon>Giardiinae</taxon>
        <taxon>Giardia</taxon>
    </lineage>
</organism>
<keyword evidence="1" id="KW-0040">ANK repeat</keyword>
<dbReference type="Pfam" id="PF12796">
    <property type="entry name" value="Ank_2"/>
    <property type="match status" value="5"/>
</dbReference>